<evidence type="ECO:0000313" key="4">
    <source>
        <dbReference type="Proteomes" id="UP001163387"/>
    </source>
</evidence>
<gene>
    <name evidence="2" type="ORF">SHM_20140</name>
    <name evidence="3" type="ORF">SHM_20320</name>
</gene>
<sequence>MQFYLLALTSIIQQIIKINYNELTHQNSLIKWLCQQKDIISYQTEKELKSEGHLIKDVWGNTKSKQGYPDLLVHYEDKDMIIEFERTRKSKEKFKLKLNNLRSYLLQNIHIKWLVPNESMKKFINDQLQAYNWKIEQHHIEIFNNIDIS</sequence>
<evidence type="ECO:0000313" key="2">
    <source>
        <dbReference type="EMBL" id="BDT04368.1"/>
    </source>
</evidence>
<dbReference type="Proteomes" id="UP001163387">
    <property type="component" value="Chromosome"/>
</dbReference>
<dbReference type="InterPro" id="IPR010330">
    <property type="entry name" value="CoiA_nuc"/>
</dbReference>
<accession>A0ABN6T343</accession>
<organism evidence="3 4">
    <name type="scientific">Spiroplasma ixodetis</name>
    <dbReference type="NCBI Taxonomy" id="2141"/>
    <lineage>
        <taxon>Bacteria</taxon>
        <taxon>Bacillati</taxon>
        <taxon>Mycoplasmatota</taxon>
        <taxon>Mollicutes</taxon>
        <taxon>Entomoplasmatales</taxon>
        <taxon>Spiroplasmataceae</taxon>
        <taxon>Spiroplasma</taxon>
    </lineage>
</organism>
<name>A0ABN6T343_9MOLU</name>
<evidence type="ECO:0000259" key="1">
    <source>
        <dbReference type="Pfam" id="PF06054"/>
    </source>
</evidence>
<dbReference type="Pfam" id="PF06054">
    <property type="entry name" value="CoiA_nuc"/>
    <property type="match status" value="1"/>
</dbReference>
<dbReference type="EMBL" id="AP026933">
    <property type="protein sequence ID" value="BDT04368.1"/>
    <property type="molecule type" value="Genomic_DNA"/>
</dbReference>
<evidence type="ECO:0000313" key="3">
    <source>
        <dbReference type="EMBL" id="BDT04386.1"/>
    </source>
</evidence>
<keyword evidence="4" id="KW-1185">Reference proteome</keyword>
<dbReference type="EMBL" id="AP026933">
    <property type="protein sequence ID" value="BDT04386.1"/>
    <property type="molecule type" value="Genomic_DNA"/>
</dbReference>
<proteinExistence type="predicted"/>
<feature type="domain" description="Competence protein CoiA nuclease-like" evidence="1">
    <location>
        <begin position="66"/>
        <end position="133"/>
    </location>
</feature>
<protein>
    <recommendedName>
        <fullName evidence="1">Competence protein CoiA nuclease-like domain-containing protein</fullName>
    </recommendedName>
</protein>
<reference evidence="3 4" key="1">
    <citation type="journal article" date="2022" name="Front. Microbiol.">
        <title>Male-killing mechanisms vary between Spiroplasma species.</title>
        <authorList>
            <person name="Arai H."/>
            <person name="Inoue M."/>
            <person name="Kageyama D."/>
        </authorList>
    </citation>
    <scope>NUCLEOTIDE SEQUENCE [LARGE SCALE GENOMIC DNA]</scope>
    <source>
        <strain evidence="3">SHm</strain>
        <strain evidence="4">sHm</strain>
    </source>
</reference>